<evidence type="ECO:0000256" key="4">
    <source>
        <dbReference type="ARBA" id="ARBA00022838"/>
    </source>
</evidence>
<feature type="domain" description="Centromere protein H C-terminal" evidence="9">
    <location>
        <begin position="31"/>
        <end position="197"/>
    </location>
</feature>
<dbReference type="AlphaFoldDB" id="A0A642V2B0"/>
<dbReference type="Pfam" id="PF05837">
    <property type="entry name" value="CENP-H"/>
    <property type="match status" value="1"/>
</dbReference>
<keyword evidence="4" id="KW-0995">Kinetochore</keyword>
<evidence type="ECO:0000256" key="6">
    <source>
        <dbReference type="ARBA" id="ARBA00023328"/>
    </source>
</evidence>
<gene>
    <name evidence="10" type="ORF">TRICI_003798</name>
</gene>
<evidence type="ECO:0000256" key="2">
    <source>
        <dbReference type="ARBA" id="ARBA00004629"/>
    </source>
</evidence>
<dbReference type="EMBL" id="SWFS01000282">
    <property type="protein sequence ID" value="KAA8911511.1"/>
    <property type="molecule type" value="Genomic_DNA"/>
</dbReference>
<evidence type="ECO:0000256" key="5">
    <source>
        <dbReference type="ARBA" id="ARBA00023242"/>
    </source>
</evidence>
<dbReference type="GO" id="GO:0000776">
    <property type="term" value="C:kinetochore"/>
    <property type="evidence" value="ECO:0007669"/>
    <property type="project" value="UniProtKB-KW"/>
</dbReference>
<dbReference type="VEuPathDB" id="FungiDB:TRICI_003798"/>
<dbReference type="GO" id="GO:0051382">
    <property type="term" value="P:kinetochore assembly"/>
    <property type="evidence" value="ECO:0007669"/>
    <property type="project" value="InterPro"/>
</dbReference>
<evidence type="ECO:0000259" key="9">
    <source>
        <dbReference type="Pfam" id="PF05837"/>
    </source>
</evidence>
<evidence type="ECO:0000313" key="11">
    <source>
        <dbReference type="Proteomes" id="UP000761534"/>
    </source>
</evidence>
<dbReference type="PANTHER" id="PTHR48122:SF1">
    <property type="entry name" value="CENTROMERE PROTEIN H"/>
    <property type="match status" value="1"/>
</dbReference>
<sequence length="212" mass="23578">MSLDRVSSHSLSVIQRLSTHKFGVPRVSESSTLTVPEREYLELYKTRRGDDDEQEFALVSNALNKAFYEKNPSVQDTALVGLITARDHVSRQIQQLSNSVTSLNQELVGLQNEGQALHNENARLVKTITSKVSEAQGQQRKLFSEEDLTEYKTALNELKDSKAKTLVLNEFIIALVAATGVDWQADPQLAELVLSCGAHDLEKQNDDILNLG</sequence>
<evidence type="ECO:0000256" key="8">
    <source>
        <dbReference type="SAM" id="Coils"/>
    </source>
</evidence>
<dbReference type="GO" id="GO:0043515">
    <property type="term" value="F:kinetochore binding"/>
    <property type="evidence" value="ECO:0007669"/>
    <property type="project" value="TreeGrafter"/>
</dbReference>
<accession>A0A642V2B0</accession>
<proteinExistence type="inferred from homology"/>
<dbReference type="InterPro" id="IPR008426">
    <property type="entry name" value="CENP-H_C"/>
</dbReference>
<keyword evidence="3" id="KW-0158">Chromosome</keyword>
<dbReference type="GO" id="GO:0007059">
    <property type="term" value="P:chromosome segregation"/>
    <property type="evidence" value="ECO:0007669"/>
    <property type="project" value="TreeGrafter"/>
</dbReference>
<keyword evidence="11" id="KW-1185">Reference proteome</keyword>
<evidence type="ECO:0000313" key="10">
    <source>
        <dbReference type="EMBL" id="KAA8911511.1"/>
    </source>
</evidence>
<name>A0A642V2B0_9ASCO</name>
<dbReference type="PANTHER" id="PTHR48122">
    <property type="entry name" value="CENTROMERE PROTEIN H"/>
    <property type="match status" value="1"/>
</dbReference>
<evidence type="ECO:0000256" key="1">
    <source>
        <dbReference type="ARBA" id="ARBA00004123"/>
    </source>
</evidence>
<reference evidence="10" key="1">
    <citation type="journal article" date="2019" name="G3 (Bethesda)">
        <title>Genome Assemblies of Two Rare Opportunistic Yeast Pathogens: Diutina rugosa (syn. Candida rugosa) and Trichomonascus ciferrii (syn. Candida ciferrii).</title>
        <authorList>
            <person name="Mixao V."/>
            <person name="Saus E."/>
            <person name="Hansen A.P."/>
            <person name="Lass-Florl C."/>
            <person name="Gabaldon T."/>
        </authorList>
    </citation>
    <scope>NUCLEOTIDE SEQUENCE</scope>
    <source>
        <strain evidence="10">CBS 4856</strain>
    </source>
</reference>
<organism evidence="10 11">
    <name type="scientific">Trichomonascus ciferrii</name>
    <dbReference type="NCBI Taxonomy" id="44093"/>
    <lineage>
        <taxon>Eukaryota</taxon>
        <taxon>Fungi</taxon>
        <taxon>Dikarya</taxon>
        <taxon>Ascomycota</taxon>
        <taxon>Saccharomycotina</taxon>
        <taxon>Dipodascomycetes</taxon>
        <taxon>Dipodascales</taxon>
        <taxon>Trichomonascaceae</taxon>
        <taxon>Trichomonascus</taxon>
        <taxon>Trichomonascus ciferrii complex</taxon>
    </lineage>
</organism>
<comment type="caution">
    <text evidence="10">The sequence shown here is derived from an EMBL/GenBank/DDBJ whole genome shotgun (WGS) entry which is preliminary data.</text>
</comment>
<comment type="subcellular location">
    <subcellularLocation>
        <location evidence="2">Chromosome</location>
        <location evidence="2">Centromere</location>
        <location evidence="2">Kinetochore</location>
    </subcellularLocation>
    <subcellularLocation>
        <location evidence="1">Nucleus</location>
    </subcellularLocation>
</comment>
<dbReference type="GO" id="GO:0005634">
    <property type="term" value="C:nucleus"/>
    <property type="evidence" value="ECO:0007669"/>
    <property type="project" value="UniProtKB-SubCell"/>
</dbReference>
<dbReference type="GO" id="GO:0007052">
    <property type="term" value="P:mitotic spindle organization"/>
    <property type="evidence" value="ECO:0007669"/>
    <property type="project" value="TreeGrafter"/>
</dbReference>
<comment type="similarity">
    <text evidence="7">Belongs to the CENP-H/MCM16 family.</text>
</comment>
<evidence type="ECO:0000256" key="3">
    <source>
        <dbReference type="ARBA" id="ARBA00022454"/>
    </source>
</evidence>
<evidence type="ECO:0000256" key="7">
    <source>
        <dbReference type="ARBA" id="ARBA00025735"/>
    </source>
</evidence>
<dbReference type="InterPro" id="IPR040034">
    <property type="entry name" value="CENP-H"/>
</dbReference>
<feature type="coiled-coil region" evidence="8">
    <location>
        <begin position="86"/>
        <end position="120"/>
    </location>
</feature>
<keyword evidence="8" id="KW-0175">Coiled coil</keyword>
<protein>
    <recommendedName>
        <fullName evidence="9">Centromere protein H C-terminal domain-containing protein</fullName>
    </recommendedName>
</protein>
<dbReference type="Proteomes" id="UP000761534">
    <property type="component" value="Unassembled WGS sequence"/>
</dbReference>
<keyword evidence="6" id="KW-0137">Centromere</keyword>
<keyword evidence="5" id="KW-0539">Nucleus</keyword>